<keyword evidence="1 4" id="KW-0349">Heme</keyword>
<dbReference type="KEGG" id="atm:ANT_24750"/>
<evidence type="ECO:0000259" key="5">
    <source>
        <dbReference type="PROSITE" id="PS51007"/>
    </source>
</evidence>
<dbReference type="InterPro" id="IPR009056">
    <property type="entry name" value="Cyt_c-like_dom"/>
</dbReference>
<dbReference type="AlphaFoldDB" id="E8MZF3"/>
<evidence type="ECO:0000256" key="3">
    <source>
        <dbReference type="ARBA" id="ARBA00023004"/>
    </source>
</evidence>
<feature type="domain" description="Cytochrome c" evidence="5">
    <location>
        <begin position="80"/>
        <end position="168"/>
    </location>
</feature>
<dbReference type="EMBL" id="AP012029">
    <property type="protein sequence ID" value="BAJ64501.1"/>
    <property type="molecule type" value="Genomic_DNA"/>
</dbReference>
<reference evidence="6 7" key="1">
    <citation type="submission" date="2010-12" db="EMBL/GenBank/DDBJ databases">
        <title>Whole genome sequence of Anaerolinea thermophila UNI-1.</title>
        <authorList>
            <person name="Narita-Yamada S."/>
            <person name="Kishi E."/>
            <person name="Watanabe Y."/>
            <person name="Takasaki K."/>
            <person name="Ankai A."/>
            <person name="Oguchi A."/>
            <person name="Fukui S."/>
            <person name="Takahashi M."/>
            <person name="Yashiro I."/>
            <person name="Hosoyama A."/>
            <person name="Sekiguchi Y."/>
            <person name="Hanada S."/>
            <person name="Fujita N."/>
        </authorList>
    </citation>
    <scope>NUCLEOTIDE SEQUENCE [LARGE SCALE GENOMIC DNA]</scope>
    <source>
        <strain evidence="7">DSM 14523 / JCM 11388 / NBRC 100420 / UNI-1</strain>
    </source>
</reference>
<dbReference type="STRING" id="926569.ANT_24750"/>
<keyword evidence="7" id="KW-1185">Reference proteome</keyword>
<evidence type="ECO:0000256" key="2">
    <source>
        <dbReference type="ARBA" id="ARBA00022723"/>
    </source>
</evidence>
<organism evidence="6 7">
    <name type="scientific">Anaerolinea thermophila (strain DSM 14523 / JCM 11388 / NBRC 100420 / UNI-1)</name>
    <dbReference type="NCBI Taxonomy" id="926569"/>
    <lineage>
        <taxon>Bacteria</taxon>
        <taxon>Bacillati</taxon>
        <taxon>Chloroflexota</taxon>
        <taxon>Anaerolineae</taxon>
        <taxon>Anaerolineales</taxon>
        <taxon>Anaerolineaceae</taxon>
        <taxon>Anaerolinea</taxon>
    </lineage>
</organism>
<evidence type="ECO:0000256" key="1">
    <source>
        <dbReference type="ARBA" id="ARBA00022617"/>
    </source>
</evidence>
<dbReference type="InParanoid" id="E8MZF3"/>
<dbReference type="PANTHER" id="PTHR40394">
    <property type="entry name" value="LIPOPROTEIN-RELATED"/>
    <property type="match status" value="1"/>
</dbReference>
<sequence length="173" mass="19019">MAVLKRLLIVLGLAITPLLVGLLFTYDIIKIEWISFMEIQPSFRTQEDPLPLPARSVPVQGAAYIPELGAPTNPVPADEASLQRGKTQYEINCQICHGATGRGNGPFAVFLQPRKPVSLLEGRPVTLSDGELFMTITNGVEGAMPSLIQNLPEPQMRWDVVNYVRSLQKQANP</sequence>
<dbReference type="SUPFAM" id="SSF46626">
    <property type="entry name" value="Cytochrome c"/>
    <property type="match status" value="1"/>
</dbReference>
<dbReference type="GO" id="GO:0046872">
    <property type="term" value="F:metal ion binding"/>
    <property type="evidence" value="ECO:0007669"/>
    <property type="project" value="UniProtKB-KW"/>
</dbReference>
<dbReference type="InterPro" id="IPR036909">
    <property type="entry name" value="Cyt_c-like_dom_sf"/>
</dbReference>
<dbReference type="GO" id="GO:0009055">
    <property type="term" value="F:electron transfer activity"/>
    <property type="evidence" value="ECO:0007669"/>
    <property type="project" value="InterPro"/>
</dbReference>
<dbReference type="OrthoDB" id="335174at2"/>
<keyword evidence="3 4" id="KW-0408">Iron</keyword>
<keyword evidence="2 4" id="KW-0479">Metal-binding</keyword>
<gene>
    <name evidence="6" type="ordered locus">ANT_24750</name>
</gene>
<name>E8MZF3_ANATU</name>
<dbReference type="Gene3D" id="1.10.760.10">
    <property type="entry name" value="Cytochrome c-like domain"/>
    <property type="match status" value="1"/>
</dbReference>
<dbReference type="Proteomes" id="UP000008922">
    <property type="component" value="Chromosome"/>
</dbReference>
<evidence type="ECO:0000256" key="4">
    <source>
        <dbReference type="PROSITE-ProRule" id="PRU00433"/>
    </source>
</evidence>
<evidence type="ECO:0000313" key="7">
    <source>
        <dbReference type="Proteomes" id="UP000008922"/>
    </source>
</evidence>
<dbReference type="GO" id="GO:0020037">
    <property type="term" value="F:heme binding"/>
    <property type="evidence" value="ECO:0007669"/>
    <property type="project" value="InterPro"/>
</dbReference>
<dbReference type="PANTHER" id="PTHR40394:SF2">
    <property type="entry name" value="QUINOL:CYTOCHROME C OXIDOREDUCTASE MEMBRANE PROTEIN"/>
    <property type="match status" value="1"/>
</dbReference>
<dbReference type="RefSeq" id="WP_013560856.1">
    <property type="nucleotide sequence ID" value="NC_014960.1"/>
</dbReference>
<dbReference type="PROSITE" id="PS51007">
    <property type="entry name" value="CYTC"/>
    <property type="match status" value="1"/>
</dbReference>
<proteinExistence type="predicted"/>
<dbReference type="eggNOG" id="COG2010">
    <property type="taxonomic scope" value="Bacteria"/>
</dbReference>
<evidence type="ECO:0000313" key="6">
    <source>
        <dbReference type="EMBL" id="BAJ64501.1"/>
    </source>
</evidence>
<dbReference type="HOGENOM" id="CLU_1383613_0_0_0"/>
<dbReference type="Pfam" id="PF13442">
    <property type="entry name" value="Cytochrome_CBB3"/>
    <property type="match status" value="1"/>
</dbReference>
<accession>E8MZF3</accession>
<protein>
    <submittedName>
        <fullName evidence="6">Cytochrome c family protein</fullName>
    </submittedName>
</protein>